<dbReference type="AlphaFoldDB" id="A0A6I4MBL6"/>
<keyword evidence="3" id="KW-1185">Reference proteome</keyword>
<dbReference type="Pfam" id="PF24879">
    <property type="entry name" value="DUF7737"/>
    <property type="match status" value="1"/>
</dbReference>
<feature type="domain" description="DUF7737" evidence="1">
    <location>
        <begin position="5"/>
        <end position="44"/>
    </location>
</feature>
<protein>
    <recommendedName>
        <fullName evidence="1">DUF7737 domain-containing protein</fullName>
    </recommendedName>
</protein>
<reference evidence="2" key="1">
    <citation type="submission" date="2019-12" db="EMBL/GenBank/DDBJ databases">
        <title>Actinomadura physcomitrii sp. nov., a novel actinomycete isolated from moss [Physcomitrium sphaericum (Ludw) Fuernr].</title>
        <authorList>
            <person name="Zhuang X."/>
        </authorList>
    </citation>
    <scope>NUCLEOTIDE SEQUENCE [LARGE SCALE GENOMIC DNA]</scope>
    <source>
        <strain evidence="2">LD22</strain>
    </source>
</reference>
<name>A0A6I4MBL6_9ACTN</name>
<sequence length="48" mass="5290">MRGGRSGGTVFLPFEDERLSLILSKAFLLAADARITDETILRQLSPAR</sequence>
<proteinExistence type="predicted"/>
<gene>
    <name evidence="2" type="ORF">F8568_015835</name>
</gene>
<evidence type="ECO:0000313" key="3">
    <source>
        <dbReference type="Proteomes" id="UP000462055"/>
    </source>
</evidence>
<dbReference type="EMBL" id="WBMS02000011">
    <property type="protein sequence ID" value="MWA01815.1"/>
    <property type="molecule type" value="Genomic_DNA"/>
</dbReference>
<evidence type="ECO:0000313" key="2">
    <source>
        <dbReference type="EMBL" id="MWA01815.1"/>
    </source>
</evidence>
<dbReference type="InterPro" id="IPR056639">
    <property type="entry name" value="DUF7737"/>
</dbReference>
<organism evidence="2 3">
    <name type="scientific">Actinomadura physcomitrii</name>
    <dbReference type="NCBI Taxonomy" id="2650748"/>
    <lineage>
        <taxon>Bacteria</taxon>
        <taxon>Bacillati</taxon>
        <taxon>Actinomycetota</taxon>
        <taxon>Actinomycetes</taxon>
        <taxon>Streptosporangiales</taxon>
        <taxon>Thermomonosporaceae</taxon>
        <taxon>Actinomadura</taxon>
    </lineage>
</organism>
<dbReference type="Proteomes" id="UP000462055">
    <property type="component" value="Unassembled WGS sequence"/>
</dbReference>
<comment type="caution">
    <text evidence="2">The sequence shown here is derived from an EMBL/GenBank/DDBJ whole genome shotgun (WGS) entry which is preliminary data.</text>
</comment>
<accession>A0A6I4MBL6</accession>
<evidence type="ECO:0000259" key="1">
    <source>
        <dbReference type="Pfam" id="PF24879"/>
    </source>
</evidence>
<dbReference type="RefSeq" id="WP_160573634.1">
    <property type="nucleotide sequence ID" value="NZ_WBMS02000011.1"/>
</dbReference>